<feature type="domain" description="PPIase cyclophilin-type" evidence="3">
    <location>
        <begin position="1"/>
        <end position="71"/>
    </location>
</feature>
<evidence type="ECO:0000256" key="2">
    <source>
        <dbReference type="ARBA" id="ARBA00023186"/>
    </source>
</evidence>
<gene>
    <name evidence="4" type="primary">CYP18-1_4</name>
    <name evidence="4" type="ORF">Zm00014a_011109</name>
</gene>
<evidence type="ECO:0000259" key="3">
    <source>
        <dbReference type="PROSITE" id="PS50072"/>
    </source>
</evidence>
<dbReference type="SUPFAM" id="SSF50891">
    <property type="entry name" value="Cyclophilin-like"/>
    <property type="match status" value="1"/>
</dbReference>
<dbReference type="EMBL" id="NCVQ01000006">
    <property type="protein sequence ID" value="PWZ19873.1"/>
    <property type="molecule type" value="Genomic_DNA"/>
</dbReference>
<dbReference type="InterPro" id="IPR002130">
    <property type="entry name" value="Cyclophilin-type_PPIase_dom"/>
</dbReference>
<name>A0A3L6EHA6_MAIZE</name>
<comment type="caution">
    <text evidence="4">The sequence shown here is derived from an EMBL/GenBank/DDBJ whole genome shotgun (WGS) entry which is preliminary data.</text>
</comment>
<protein>
    <submittedName>
        <fullName evidence="4">Peptidyl-prolyl cis-trans isomerase CYP18-1</fullName>
    </submittedName>
</protein>
<keyword evidence="4" id="KW-0413">Isomerase</keyword>
<dbReference type="InterPro" id="IPR044666">
    <property type="entry name" value="Cyclophilin_A-like"/>
</dbReference>
<comment type="catalytic activity">
    <reaction evidence="1">
        <text>[protein]-peptidylproline (omega=180) = [protein]-peptidylproline (omega=0)</text>
        <dbReference type="Rhea" id="RHEA:16237"/>
        <dbReference type="Rhea" id="RHEA-COMP:10747"/>
        <dbReference type="Rhea" id="RHEA-COMP:10748"/>
        <dbReference type="ChEBI" id="CHEBI:83833"/>
        <dbReference type="ChEBI" id="CHEBI:83834"/>
        <dbReference type="EC" id="5.2.1.8"/>
    </reaction>
</comment>
<evidence type="ECO:0000256" key="1">
    <source>
        <dbReference type="ARBA" id="ARBA00000971"/>
    </source>
</evidence>
<accession>A0A3L6EHA6</accession>
<dbReference type="PROSITE" id="PS50072">
    <property type="entry name" value="CSA_PPIASE_2"/>
    <property type="match status" value="1"/>
</dbReference>
<sequence>MNLGDIKCEVFCNQVLRTVENFLALCASGYYVDTVFHRNIKGFMVAHYVGANNGPNANGSRFFITYAKQPF</sequence>
<dbReference type="Pfam" id="PF00160">
    <property type="entry name" value="Pro_isomerase"/>
    <property type="match status" value="1"/>
</dbReference>
<dbReference type="Proteomes" id="UP000251960">
    <property type="component" value="Chromosome 5"/>
</dbReference>
<keyword evidence="2" id="KW-0143">Chaperone</keyword>
<dbReference type="PANTHER" id="PTHR45625:SF2">
    <property type="entry name" value="PEPTIDYL-PROLYL CIS-TRANS ISOMERASE-LIKE 3"/>
    <property type="match status" value="1"/>
</dbReference>
<dbReference type="Gene3D" id="2.40.100.10">
    <property type="entry name" value="Cyclophilin-like"/>
    <property type="match status" value="1"/>
</dbReference>
<proteinExistence type="predicted"/>
<dbReference type="InterPro" id="IPR029000">
    <property type="entry name" value="Cyclophilin-like_dom_sf"/>
</dbReference>
<organism evidence="4 5">
    <name type="scientific">Zea mays</name>
    <name type="common">Maize</name>
    <dbReference type="NCBI Taxonomy" id="4577"/>
    <lineage>
        <taxon>Eukaryota</taxon>
        <taxon>Viridiplantae</taxon>
        <taxon>Streptophyta</taxon>
        <taxon>Embryophyta</taxon>
        <taxon>Tracheophyta</taxon>
        <taxon>Spermatophyta</taxon>
        <taxon>Magnoliopsida</taxon>
        <taxon>Liliopsida</taxon>
        <taxon>Poales</taxon>
        <taxon>Poaceae</taxon>
        <taxon>PACMAD clade</taxon>
        <taxon>Panicoideae</taxon>
        <taxon>Andropogonodae</taxon>
        <taxon>Andropogoneae</taxon>
        <taxon>Tripsacinae</taxon>
        <taxon>Zea</taxon>
    </lineage>
</organism>
<dbReference type="AlphaFoldDB" id="A0A3L6EHA6"/>
<evidence type="ECO:0000313" key="4">
    <source>
        <dbReference type="EMBL" id="PWZ19873.1"/>
    </source>
</evidence>
<reference evidence="4 5" key="1">
    <citation type="journal article" date="2018" name="Nat. Genet.">
        <title>Extensive intraspecific gene order and gene structural variations between Mo17 and other maize genomes.</title>
        <authorList>
            <person name="Sun S."/>
            <person name="Zhou Y."/>
            <person name="Chen J."/>
            <person name="Shi J."/>
            <person name="Zhao H."/>
            <person name="Zhao H."/>
            <person name="Song W."/>
            <person name="Zhang M."/>
            <person name="Cui Y."/>
            <person name="Dong X."/>
            <person name="Liu H."/>
            <person name="Ma X."/>
            <person name="Jiao Y."/>
            <person name="Wang B."/>
            <person name="Wei X."/>
            <person name="Stein J.C."/>
            <person name="Glaubitz J.C."/>
            <person name="Lu F."/>
            <person name="Yu G."/>
            <person name="Liang C."/>
            <person name="Fengler K."/>
            <person name="Li B."/>
            <person name="Rafalski A."/>
            <person name="Schnable P.S."/>
            <person name="Ware D.H."/>
            <person name="Buckler E.S."/>
            <person name="Lai J."/>
        </authorList>
    </citation>
    <scope>NUCLEOTIDE SEQUENCE [LARGE SCALE GENOMIC DNA]</scope>
    <source>
        <strain evidence="5">cv. Missouri 17</strain>
        <tissue evidence="4">Seedling</tissue>
    </source>
</reference>
<dbReference type="GO" id="GO:0003755">
    <property type="term" value="F:peptidyl-prolyl cis-trans isomerase activity"/>
    <property type="evidence" value="ECO:0007669"/>
    <property type="project" value="UniProtKB-EC"/>
</dbReference>
<dbReference type="PANTHER" id="PTHR45625">
    <property type="entry name" value="PEPTIDYL-PROLYL CIS-TRANS ISOMERASE-RELATED"/>
    <property type="match status" value="1"/>
</dbReference>
<evidence type="ECO:0000313" key="5">
    <source>
        <dbReference type="Proteomes" id="UP000251960"/>
    </source>
</evidence>
<dbReference type="ExpressionAtlas" id="A0A3L6EHA6">
    <property type="expression patterns" value="baseline and differential"/>
</dbReference>